<protein>
    <submittedName>
        <fullName evidence="1">Uncharacterized protein</fullName>
    </submittedName>
</protein>
<evidence type="ECO:0000313" key="1">
    <source>
        <dbReference type="EMBL" id="KYM88434.1"/>
    </source>
</evidence>
<reference evidence="1 2" key="1">
    <citation type="submission" date="2015-09" db="EMBL/GenBank/DDBJ databases">
        <title>Atta colombica WGS genome.</title>
        <authorList>
            <person name="Nygaard S."/>
            <person name="Hu H."/>
            <person name="Boomsma J."/>
            <person name="Zhang G."/>
        </authorList>
    </citation>
    <scope>NUCLEOTIDE SEQUENCE [LARGE SCALE GENOMIC DNA]</scope>
    <source>
        <strain evidence="1">Treedump-2</strain>
        <tissue evidence="1">Whole body</tissue>
    </source>
</reference>
<sequence>MYFLGTPTFTRDNHRHCFLTMSFMERNVALDKAHPSSRGTLHLAVLEKSDGTSSFLLPRQRNKL</sequence>
<dbReference type="Proteomes" id="UP000078540">
    <property type="component" value="Unassembled WGS sequence"/>
</dbReference>
<evidence type="ECO:0000313" key="2">
    <source>
        <dbReference type="Proteomes" id="UP000078540"/>
    </source>
</evidence>
<name>A0A195BR47_9HYME</name>
<organism evidence="1 2">
    <name type="scientific">Atta colombica</name>
    <dbReference type="NCBI Taxonomy" id="520822"/>
    <lineage>
        <taxon>Eukaryota</taxon>
        <taxon>Metazoa</taxon>
        <taxon>Ecdysozoa</taxon>
        <taxon>Arthropoda</taxon>
        <taxon>Hexapoda</taxon>
        <taxon>Insecta</taxon>
        <taxon>Pterygota</taxon>
        <taxon>Neoptera</taxon>
        <taxon>Endopterygota</taxon>
        <taxon>Hymenoptera</taxon>
        <taxon>Apocrita</taxon>
        <taxon>Aculeata</taxon>
        <taxon>Formicoidea</taxon>
        <taxon>Formicidae</taxon>
        <taxon>Myrmicinae</taxon>
        <taxon>Atta</taxon>
    </lineage>
</organism>
<keyword evidence="2" id="KW-1185">Reference proteome</keyword>
<proteinExistence type="predicted"/>
<accession>A0A195BR47</accession>
<dbReference type="AlphaFoldDB" id="A0A195BR47"/>
<dbReference type="EMBL" id="KQ976424">
    <property type="protein sequence ID" value="KYM88434.1"/>
    <property type="molecule type" value="Genomic_DNA"/>
</dbReference>
<gene>
    <name evidence="1" type="ORF">ALC53_02917</name>
</gene>